<dbReference type="STRING" id="1033810.HLPCO_001430"/>
<name>U2FMS2_9MOLU</name>
<keyword evidence="2 5" id="KW-0812">Transmembrane</keyword>
<dbReference type="InParanoid" id="U2FMS2"/>
<sequence>MNIYYNLAYGISVGIALSIDAFMVSLLYGTSLKSRKQSLLTSSIVGSFHFFMPFIGYFLAVKLLQSVHLAFNTEIIAALILFMLGLMMIRQKEEESDSEQPNLGKIIGKLMFAFSVSIDSLLVGLSFKLGTEVNILFCAFLFAMVSGVITFIGLSIGKKTAERLLHLNLDQYAGAILIILSIFTFLSNLISL</sequence>
<accession>U2FMS2</accession>
<evidence type="ECO:0000256" key="3">
    <source>
        <dbReference type="ARBA" id="ARBA00022989"/>
    </source>
</evidence>
<keyword evidence="1" id="KW-1003">Cell membrane</keyword>
<dbReference type="RefSeq" id="WP_008824976.1">
    <property type="nucleotide sequence ID" value="NZ_AFNU02000004.1"/>
</dbReference>
<dbReference type="Pfam" id="PF02659">
    <property type="entry name" value="Mntp"/>
    <property type="match status" value="1"/>
</dbReference>
<dbReference type="PANTHER" id="PTHR35529">
    <property type="entry name" value="MANGANESE EFFLUX PUMP MNTP-RELATED"/>
    <property type="match status" value="1"/>
</dbReference>
<dbReference type="Proteomes" id="UP000005707">
    <property type="component" value="Unassembled WGS sequence"/>
</dbReference>
<dbReference type="eggNOG" id="COG1971">
    <property type="taxonomic scope" value="Bacteria"/>
</dbReference>
<feature type="transmembrane region" description="Helical" evidence="5">
    <location>
        <begin position="133"/>
        <end position="157"/>
    </location>
</feature>
<proteinExistence type="predicted"/>
<feature type="transmembrane region" description="Helical" evidence="5">
    <location>
        <begin position="169"/>
        <end position="190"/>
    </location>
</feature>
<evidence type="ECO:0000256" key="1">
    <source>
        <dbReference type="ARBA" id="ARBA00022475"/>
    </source>
</evidence>
<dbReference type="EMBL" id="AFNU02000004">
    <property type="protein sequence ID" value="ERJ12444.1"/>
    <property type="molecule type" value="Genomic_DNA"/>
</dbReference>
<organism evidence="6 7">
    <name type="scientific">Haloplasma contractile SSD-17B</name>
    <dbReference type="NCBI Taxonomy" id="1033810"/>
    <lineage>
        <taxon>Bacteria</taxon>
        <taxon>Bacillati</taxon>
        <taxon>Mycoplasmatota</taxon>
        <taxon>Mollicutes</taxon>
        <taxon>Haloplasmatales</taxon>
        <taxon>Haloplasmataceae</taxon>
        <taxon>Haloplasma</taxon>
    </lineage>
</organism>
<comment type="caution">
    <text evidence="6">The sequence shown here is derived from an EMBL/GenBank/DDBJ whole genome shotgun (WGS) entry which is preliminary data.</text>
</comment>
<evidence type="ECO:0000313" key="7">
    <source>
        <dbReference type="Proteomes" id="UP000005707"/>
    </source>
</evidence>
<reference evidence="6 7" key="2">
    <citation type="journal article" date="2013" name="PLoS ONE">
        <title>INDIGO - INtegrated Data Warehouse of MIcrobial GenOmes with Examples from the Red Sea Extremophiles.</title>
        <authorList>
            <person name="Alam I."/>
            <person name="Antunes A."/>
            <person name="Kamau A.A."/>
            <person name="Ba Alawi W."/>
            <person name="Kalkatawi M."/>
            <person name="Stingl U."/>
            <person name="Bajic V.B."/>
        </authorList>
    </citation>
    <scope>NUCLEOTIDE SEQUENCE [LARGE SCALE GENOMIC DNA]</scope>
    <source>
        <strain evidence="6 7">SSD-17B</strain>
    </source>
</reference>
<evidence type="ECO:0000313" key="6">
    <source>
        <dbReference type="EMBL" id="ERJ12444.1"/>
    </source>
</evidence>
<feature type="transmembrane region" description="Helical" evidence="5">
    <location>
        <begin position="39"/>
        <end position="60"/>
    </location>
</feature>
<gene>
    <name evidence="6" type="primary">mntP</name>
    <name evidence="6" type="ORF">HLPCO_001430</name>
</gene>
<evidence type="ECO:0000256" key="4">
    <source>
        <dbReference type="ARBA" id="ARBA00023136"/>
    </source>
</evidence>
<dbReference type="InterPro" id="IPR003810">
    <property type="entry name" value="Mntp/YtaF"/>
</dbReference>
<feature type="transmembrane region" description="Helical" evidence="5">
    <location>
        <begin position="110"/>
        <end position="127"/>
    </location>
</feature>
<protein>
    <submittedName>
        <fullName evidence="6">Manganese efflux pump MntP protein</fullName>
    </submittedName>
</protein>
<keyword evidence="7" id="KW-1185">Reference proteome</keyword>
<feature type="transmembrane region" description="Helical" evidence="5">
    <location>
        <begin position="6"/>
        <end position="27"/>
    </location>
</feature>
<keyword evidence="4 5" id="KW-0472">Membrane</keyword>
<dbReference type="FunCoup" id="U2FMS2">
    <property type="interactions" value="34"/>
</dbReference>
<dbReference type="PANTHER" id="PTHR35529:SF1">
    <property type="entry name" value="MANGANESE EFFLUX PUMP MNTP-RELATED"/>
    <property type="match status" value="1"/>
</dbReference>
<evidence type="ECO:0000256" key="5">
    <source>
        <dbReference type="SAM" id="Phobius"/>
    </source>
</evidence>
<dbReference type="AlphaFoldDB" id="U2FMS2"/>
<dbReference type="OrthoDB" id="1679700at2"/>
<keyword evidence="3 5" id="KW-1133">Transmembrane helix</keyword>
<reference evidence="6 7" key="1">
    <citation type="journal article" date="2011" name="J. Bacteriol.">
        <title>Genome sequence of Haloplasma contractile, an unusual contractile bacterium from a deep-sea anoxic brine lake.</title>
        <authorList>
            <person name="Antunes A."/>
            <person name="Alam I."/>
            <person name="El Dorry H."/>
            <person name="Siam R."/>
            <person name="Robertson A."/>
            <person name="Bajic V.B."/>
            <person name="Stingl U."/>
        </authorList>
    </citation>
    <scope>NUCLEOTIDE SEQUENCE [LARGE SCALE GENOMIC DNA]</scope>
    <source>
        <strain evidence="6 7">SSD-17B</strain>
    </source>
</reference>
<evidence type="ECO:0000256" key="2">
    <source>
        <dbReference type="ARBA" id="ARBA00022692"/>
    </source>
</evidence>
<feature type="transmembrane region" description="Helical" evidence="5">
    <location>
        <begin position="66"/>
        <end position="89"/>
    </location>
</feature>